<dbReference type="SUPFAM" id="SSF54211">
    <property type="entry name" value="Ribosomal protein S5 domain 2-like"/>
    <property type="match status" value="1"/>
</dbReference>
<dbReference type="GO" id="GO:0005829">
    <property type="term" value="C:cytosol"/>
    <property type="evidence" value="ECO:0007669"/>
    <property type="project" value="TreeGrafter"/>
</dbReference>
<sequence length="278" mass="31822">MFSVFLFVVLSVNCCIGYLFVSASMYFWFIGFCIDVGPNYFYEFCLLSNYQMGIMCCRRCFDLEVQGMKWKFISLLIRLLPYIFYELAVIVARENELKYIIIFWSDTTSKVVSLLAGVLNREQGIFAFYGNSFNDKGPMGDKNIRRVRFEISYVVLRANAIQRGEQIIPTARRVFYAAMLTAKPRLVEPGYLVQIQAPKQALGVAYLPVVSLKPNELLRAQTGGQAFPQLVFDHRDIWCLSDPLEPDFGVSSPKLDEKHDVKSGLNSQLHQKSLILKL</sequence>
<dbReference type="GO" id="GO:1990904">
    <property type="term" value="C:ribonucleoprotein complex"/>
    <property type="evidence" value="ECO:0007669"/>
    <property type="project" value="TreeGrafter"/>
</dbReference>
<keyword evidence="3" id="KW-1185">Reference proteome</keyword>
<dbReference type="InterPro" id="IPR014721">
    <property type="entry name" value="Ribsml_uS5_D2-typ_fold_subgr"/>
</dbReference>
<dbReference type="GO" id="GO:0003924">
    <property type="term" value="F:GTPase activity"/>
    <property type="evidence" value="ECO:0007669"/>
    <property type="project" value="TreeGrafter"/>
</dbReference>
<evidence type="ECO:0000313" key="2">
    <source>
        <dbReference type="EMBL" id="KAK7324359.1"/>
    </source>
</evidence>
<dbReference type="GO" id="GO:0003746">
    <property type="term" value="F:translation elongation factor activity"/>
    <property type="evidence" value="ECO:0007669"/>
    <property type="project" value="TreeGrafter"/>
</dbReference>
<accession>A0AAN9KVI3</accession>
<reference evidence="2 3" key="1">
    <citation type="submission" date="2024-01" db="EMBL/GenBank/DDBJ databases">
        <title>The genomes of 5 underutilized Papilionoideae crops provide insights into root nodulation and disease resistanc.</title>
        <authorList>
            <person name="Jiang F."/>
        </authorList>
    </citation>
    <scope>NUCLEOTIDE SEQUENCE [LARGE SCALE GENOMIC DNA]</scope>
    <source>
        <strain evidence="2">LVBAO_FW01</strain>
        <tissue evidence="2">Leaves</tissue>
    </source>
</reference>
<organism evidence="2 3">
    <name type="scientific">Canavalia gladiata</name>
    <name type="common">Sword bean</name>
    <name type="synonym">Dolichos gladiatus</name>
    <dbReference type="NCBI Taxonomy" id="3824"/>
    <lineage>
        <taxon>Eukaryota</taxon>
        <taxon>Viridiplantae</taxon>
        <taxon>Streptophyta</taxon>
        <taxon>Embryophyta</taxon>
        <taxon>Tracheophyta</taxon>
        <taxon>Spermatophyta</taxon>
        <taxon>Magnoliopsida</taxon>
        <taxon>eudicotyledons</taxon>
        <taxon>Gunneridae</taxon>
        <taxon>Pentapetalae</taxon>
        <taxon>rosids</taxon>
        <taxon>fabids</taxon>
        <taxon>Fabales</taxon>
        <taxon>Fabaceae</taxon>
        <taxon>Papilionoideae</taxon>
        <taxon>50 kb inversion clade</taxon>
        <taxon>NPAAA clade</taxon>
        <taxon>indigoferoid/millettioid clade</taxon>
        <taxon>Phaseoleae</taxon>
        <taxon>Canavalia</taxon>
    </lineage>
</organism>
<dbReference type="PANTHER" id="PTHR42908">
    <property type="entry name" value="TRANSLATION ELONGATION FACTOR-RELATED"/>
    <property type="match status" value="1"/>
</dbReference>
<dbReference type="PANTHER" id="PTHR42908:SF23">
    <property type="entry name" value="TRANSLATION ELONGATION FACTOR EF-2 SUBUNIT"/>
    <property type="match status" value="1"/>
</dbReference>
<dbReference type="EMBL" id="JAYMYQ010000006">
    <property type="protein sequence ID" value="KAK7324359.1"/>
    <property type="molecule type" value="Genomic_DNA"/>
</dbReference>
<keyword evidence="1" id="KW-1133">Transmembrane helix</keyword>
<dbReference type="AlphaFoldDB" id="A0AAN9KVI3"/>
<dbReference type="Proteomes" id="UP001367508">
    <property type="component" value="Unassembled WGS sequence"/>
</dbReference>
<keyword evidence="1" id="KW-0472">Membrane</keyword>
<dbReference type="GO" id="GO:0043022">
    <property type="term" value="F:ribosome binding"/>
    <property type="evidence" value="ECO:0007669"/>
    <property type="project" value="TreeGrafter"/>
</dbReference>
<keyword evidence="1" id="KW-0812">Transmembrane</keyword>
<feature type="transmembrane region" description="Helical" evidence="1">
    <location>
        <begin position="7"/>
        <end position="29"/>
    </location>
</feature>
<name>A0AAN9KVI3_CANGL</name>
<proteinExistence type="predicted"/>
<dbReference type="Gene3D" id="3.30.230.10">
    <property type="match status" value="1"/>
</dbReference>
<evidence type="ECO:0000313" key="3">
    <source>
        <dbReference type="Proteomes" id="UP001367508"/>
    </source>
</evidence>
<gene>
    <name evidence="2" type="ORF">VNO77_27892</name>
</gene>
<comment type="caution">
    <text evidence="2">The sequence shown here is derived from an EMBL/GenBank/DDBJ whole genome shotgun (WGS) entry which is preliminary data.</text>
</comment>
<dbReference type="InterPro" id="IPR020568">
    <property type="entry name" value="Ribosomal_Su5_D2-typ_SF"/>
</dbReference>
<protein>
    <submittedName>
        <fullName evidence="2">Uncharacterized protein</fullName>
    </submittedName>
</protein>
<feature type="transmembrane region" description="Helical" evidence="1">
    <location>
        <begin position="72"/>
        <end position="92"/>
    </location>
</feature>
<evidence type="ECO:0000256" key="1">
    <source>
        <dbReference type="SAM" id="Phobius"/>
    </source>
</evidence>